<comment type="caution">
    <text evidence="1">The sequence shown here is derived from an EMBL/GenBank/DDBJ whole genome shotgun (WGS) entry which is preliminary data.</text>
</comment>
<organism evidence="1 2">
    <name type="scientific">Bacteroides cellulosilyticus DSM 14838</name>
    <dbReference type="NCBI Taxonomy" id="537012"/>
    <lineage>
        <taxon>Bacteria</taxon>
        <taxon>Pseudomonadati</taxon>
        <taxon>Bacteroidota</taxon>
        <taxon>Bacteroidia</taxon>
        <taxon>Bacteroidales</taxon>
        <taxon>Bacteroidaceae</taxon>
        <taxon>Bacteroides</taxon>
    </lineage>
</organism>
<accession>E2NMB6</accession>
<dbReference type="Proteomes" id="UP000003711">
    <property type="component" value="Unassembled WGS sequence"/>
</dbReference>
<protein>
    <submittedName>
        <fullName evidence="1">Uncharacterized protein</fullName>
    </submittedName>
</protein>
<reference evidence="1 2" key="2">
    <citation type="submission" date="2009-01" db="EMBL/GenBank/DDBJ databases">
        <title>Draft genome sequence of Bacteroides cellulosilyticus (DSM 14838).</title>
        <authorList>
            <person name="Sudarsanam P."/>
            <person name="Ley R."/>
            <person name="Guruge J."/>
            <person name="Turnbaugh P.J."/>
            <person name="Mahowald M."/>
            <person name="Liep D."/>
            <person name="Gordon J."/>
        </authorList>
    </citation>
    <scope>NUCLEOTIDE SEQUENCE [LARGE SCALE GENOMIC DNA]</scope>
    <source>
        <strain evidence="1 2">DSM 14838</strain>
    </source>
</reference>
<evidence type="ECO:0000313" key="2">
    <source>
        <dbReference type="Proteomes" id="UP000003711"/>
    </source>
</evidence>
<gene>
    <name evidence="1" type="ORF">BACCELL_05461</name>
</gene>
<proteinExistence type="predicted"/>
<dbReference type="HOGENOM" id="CLU_1472378_0_0_10"/>
<dbReference type="EMBL" id="ACCH01000451">
    <property type="protein sequence ID" value="EEF86953.1"/>
    <property type="molecule type" value="Genomic_DNA"/>
</dbReference>
<name>E2NMB6_9BACE</name>
<reference evidence="1 2" key="1">
    <citation type="submission" date="2008-12" db="EMBL/GenBank/DDBJ databases">
        <authorList>
            <person name="Fulton L."/>
            <person name="Clifton S."/>
            <person name="Fulton B."/>
            <person name="Xu J."/>
            <person name="Minx P."/>
            <person name="Pepin K.H."/>
            <person name="Johnson M."/>
            <person name="Bhonagiri V."/>
            <person name="Nash W.E."/>
            <person name="Mardis E.R."/>
            <person name="Wilson R.K."/>
        </authorList>
    </citation>
    <scope>NUCLEOTIDE SEQUENCE [LARGE SCALE GENOMIC DNA]</scope>
    <source>
        <strain evidence="1 2">DSM 14838</strain>
    </source>
</reference>
<evidence type="ECO:0000313" key="1">
    <source>
        <dbReference type="EMBL" id="EEF86953.1"/>
    </source>
</evidence>
<sequence>MPGSGDIATEAVIGTDIKKPVRRADQGIDGLVWNTFGNGRELVVVQRIGIEAVQCSQPQHTVVYKQCTDIGRKLRFRFFVGICAIVINQQTIVGTQIKIGTVYHCTAINLRIVTLGESEMWLRGITVITEQPFIGTDPYQSLCILQEAIDYRGFRPQTDIIEQAIIRFLSGQLNGKRYLQKYK</sequence>
<dbReference type="AlphaFoldDB" id="E2NMB6"/>